<evidence type="ECO:0000313" key="11">
    <source>
        <dbReference type="Proteomes" id="UP000223913"/>
    </source>
</evidence>
<evidence type="ECO:0000256" key="3">
    <source>
        <dbReference type="ARBA" id="ARBA00022884"/>
    </source>
</evidence>
<comment type="function">
    <text evidence="8">One of the primary rRNA binding proteins, it binds directly to 16S rRNA central domain where it helps coordinate assembly of the platform of the 30S subunit.</text>
</comment>
<evidence type="ECO:0000256" key="8">
    <source>
        <dbReference type="HAMAP-Rule" id="MF_01302"/>
    </source>
</evidence>
<evidence type="ECO:0000256" key="5">
    <source>
        <dbReference type="ARBA" id="ARBA00023274"/>
    </source>
</evidence>
<dbReference type="Gene3D" id="3.30.1490.10">
    <property type="match status" value="1"/>
</dbReference>
<evidence type="ECO:0000256" key="7">
    <source>
        <dbReference type="ARBA" id="ARBA00046740"/>
    </source>
</evidence>
<evidence type="ECO:0000313" key="10">
    <source>
        <dbReference type="EMBL" id="PHN04537.1"/>
    </source>
</evidence>
<dbReference type="GO" id="GO:1990904">
    <property type="term" value="C:ribonucleoprotein complex"/>
    <property type="evidence" value="ECO:0007669"/>
    <property type="project" value="UniProtKB-KW"/>
</dbReference>
<evidence type="ECO:0000256" key="2">
    <source>
        <dbReference type="ARBA" id="ARBA00022730"/>
    </source>
</evidence>
<name>A0A2D0N7U1_FLAN2</name>
<dbReference type="HAMAP" id="MF_01302_B">
    <property type="entry name" value="Ribosomal_uS8_B"/>
    <property type="match status" value="1"/>
</dbReference>
<dbReference type="GO" id="GO:0003735">
    <property type="term" value="F:structural constituent of ribosome"/>
    <property type="evidence" value="ECO:0007669"/>
    <property type="project" value="InterPro"/>
</dbReference>
<organism evidence="10 11">
    <name type="scientific">Flavilitoribacter nigricans (strain ATCC 23147 / DSM 23189 / NBRC 102662 / NCIMB 1420 / SS-2)</name>
    <name type="common">Lewinella nigricans</name>
    <dbReference type="NCBI Taxonomy" id="1122177"/>
    <lineage>
        <taxon>Bacteria</taxon>
        <taxon>Pseudomonadati</taxon>
        <taxon>Bacteroidota</taxon>
        <taxon>Saprospiria</taxon>
        <taxon>Saprospirales</taxon>
        <taxon>Lewinellaceae</taxon>
        <taxon>Flavilitoribacter</taxon>
    </lineage>
</organism>
<dbReference type="SUPFAM" id="SSF56047">
    <property type="entry name" value="Ribosomal protein S8"/>
    <property type="match status" value="1"/>
</dbReference>
<keyword evidence="5 8" id="KW-0687">Ribonucleoprotein</keyword>
<dbReference type="NCBIfam" id="NF001109">
    <property type="entry name" value="PRK00136.1"/>
    <property type="match status" value="1"/>
</dbReference>
<dbReference type="InterPro" id="IPR035987">
    <property type="entry name" value="Ribosomal_uS8_sf"/>
</dbReference>
<dbReference type="FunFam" id="3.30.1370.30:FF:000002">
    <property type="entry name" value="30S ribosomal protein S8"/>
    <property type="match status" value="1"/>
</dbReference>
<dbReference type="InterPro" id="IPR000630">
    <property type="entry name" value="Ribosomal_uS8"/>
</dbReference>
<evidence type="ECO:0000256" key="6">
    <source>
        <dbReference type="ARBA" id="ARBA00035258"/>
    </source>
</evidence>
<keyword evidence="4 8" id="KW-0689">Ribosomal protein</keyword>
<dbReference type="GO" id="GO:0019843">
    <property type="term" value="F:rRNA binding"/>
    <property type="evidence" value="ECO:0007669"/>
    <property type="project" value="UniProtKB-UniRule"/>
</dbReference>
<keyword evidence="2 8" id="KW-0699">rRNA-binding</keyword>
<proteinExistence type="inferred from homology"/>
<protein>
    <recommendedName>
        <fullName evidence="6 8">Small ribosomal subunit protein uS8</fullName>
    </recommendedName>
</protein>
<gene>
    <name evidence="8" type="primary">rpsH</name>
    <name evidence="10" type="ORF">CRP01_21265</name>
</gene>
<dbReference type="Pfam" id="PF00410">
    <property type="entry name" value="Ribosomal_S8"/>
    <property type="match status" value="1"/>
</dbReference>
<keyword evidence="3 8" id="KW-0694">RNA-binding</keyword>
<comment type="similarity">
    <text evidence="1 8 9">Belongs to the universal ribosomal protein uS8 family.</text>
</comment>
<evidence type="ECO:0000256" key="1">
    <source>
        <dbReference type="ARBA" id="ARBA00006471"/>
    </source>
</evidence>
<dbReference type="GO" id="GO:0005840">
    <property type="term" value="C:ribosome"/>
    <property type="evidence" value="ECO:0007669"/>
    <property type="project" value="UniProtKB-KW"/>
</dbReference>
<comment type="subunit">
    <text evidence="7 8">Part of the 30S ribosomal subunit. Contacts proteins S5 and S12.</text>
</comment>
<comment type="caution">
    <text evidence="10">The sequence shown here is derived from an EMBL/GenBank/DDBJ whole genome shotgun (WGS) entry which is preliminary data.</text>
</comment>
<dbReference type="EMBL" id="PDUD01000025">
    <property type="protein sequence ID" value="PHN04537.1"/>
    <property type="molecule type" value="Genomic_DNA"/>
</dbReference>
<dbReference type="PANTHER" id="PTHR11758">
    <property type="entry name" value="40S RIBOSOMAL PROTEIN S15A"/>
    <property type="match status" value="1"/>
</dbReference>
<sequence length="136" mass="15215">MAVTDPIADYLTRIRNAQLAGHRIVEIPASKLKKRMTEILYDQGYILKYMFDDEAGKGKQGVIKIAIKYDPSTRKPIIREMGRISKPGLRKYAKADELPRVINGLGVAIISTSRGVMTDKQAREANVGGEVLCYIY</sequence>
<dbReference type="PROSITE" id="PS00053">
    <property type="entry name" value="RIBOSOMAL_S8"/>
    <property type="match status" value="1"/>
</dbReference>
<dbReference type="Proteomes" id="UP000223913">
    <property type="component" value="Unassembled WGS sequence"/>
</dbReference>
<accession>A0A2D0N7U1</accession>
<dbReference type="GO" id="GO:0006412">
    <property type="term" value="P:translation"/>
    <property type="evidence" value="ECO:0007669"/>
    <property type="project" value="UniProtKB-UniRule"/>
</dbReference>
<dbReference type="RefSeq" id="WP_099152111.1">
    <property type="nucleotide sequence ID" value="NZ_PDUD01000025.1"/>
</dbReference>
<reference evidence="10 11" key="1">
    <citation type="submission" date="2017-10" db="EMBL/GenBank/DDBJ databases">
        <title>The draft genome sequence of Lewinella nigricans NBRC 102662.</title>
        <authorList>
            <person name="Wang K."/>
        </authorList>
    </citation>
    <scope>NUCLEOTIDE SEQUENCE [LARGE SCALE GENOMIC DNA]</scope>
    <source>
        <strain evidence="10 11">NBRC 102662</strain>
    </source>
</reference>
<dbReference type="AlphaFoldDB" id="A0A2D0N7U1"/>
<dbReference type="FunFam" id="3.30.1490.10:FF:000001">
    <property type="entry name" value="30S ribosomal protein S8"/>
    <property type="match status" value="1"/>
</dbReference>
<dbReference type="OrthoDB" id="9802617at2"/>
<keyword evidence="11" id="KW-1185">Reference proteome</keyword>
<evidence type="ECO:0000256" key="9">
    <source>
        <dbReference type="RuleBase" id="RU003660"/>
    </source>
</evidence>
<dbReference type="Gene3D" id="3.30.1370.30">
    <property type="match status" value="1"/>
</dbReference>
<evidence type="ECO:0000256" key="4">
    <source>
        <dbReference type="ARBA" id="ARBA00022980"/>
    </source>
</evidence>
<dbReference type="InterPro" id="IPR047863">
    <property type="entry name" value="Ribosomal_uS8_CS"/>
</dbReference>
<dbReference type="GO" id="GO:0005737">
    <property type="term" value="C:cytoplasm"/>
    <property type="evidence" value="ECO:0007669"/>
    <property type="project" value="UniProtKB-ARBA"/>
</dbReference>